<keyword evidence="3" id="KW-0804">Transcription</keyword>
<dbReference type="InterPro" id="IPR028082">
    <property type="entry name" value="Peripla_BP_I"/>
</dbReference>
<protein>
    <recommendedName>
        <fullName evidence="4">HTH lacI-type domain-containing protein</fullName>
    </recommendedName>
</protein>
<dbReference type="GO" id="GO:0000976">
    <property type="term" value="F:transcription cis-regulatory region binding"/>
    <property type="evidence" value="ECO:0007669"/>
    <property type="project" value="TreeGrafter"/>
</dbReference>
<evidence type="ECO:0000256" key="3">
    <source>
        <dbReference type="ARBA" id="ARBA00023163"/>
    </source>
</evidence>
<keyword evidence="6" id="KW-1185">Reference proteome</keyword>
<dbReference type="Proteomes" id="UP000072741">
    <property type="component" value="Unassembled WGS sequence"/>
</dbReference>
<evidence type="ECO:0000313" key="6">
    <source>
        <dbReference type="Proteomes" id="UP000072741"/>
    </source>
</evidence>
<keyword evidence="1" id="KW-0805">Transcription regulation</keyword>
<dbReference type="PROSITE" id="PS00356">
    <property type="entry name" value="HTH_LACI_1"/>
    <property type="match status" value="1"/>
</dbReference>
<keyword evidence="2" id="KW-0238">DNA-binding</keyword>
<dbReference type="Gene3D" id="3.40.50.2300">
    <property type="match status" value="2"/>
</dbReference>
<dbReference type="SUPFAM" id="SSF53822">
    <property type="entry name" value="Periplasmic binding protein-like I"/>
    <property type="match status" value="1"/>
</dbReference>
<dbReference type="CDD" id="cd01392">
    <property type="entry name" value="HTH_LacI"/>
    <property type="match status" value="1"/>
</dbReference>
<evidence type="ECO:0000256" key="1">
    <source>
        <dbReference type="ARBA" id="ARBA00023015"/>
    </source>
</evidence>
<dbReference type="EMBL" id="LDSL01000005">
    <property type="protein sequence ID" value="KTT27807.1"/>
    <property type="molecule type" value="Genomic_DNA"/>
</dbReference>
<dbReference type="PANTHER" id="PTHR30146:SF138">
    <property type="entry name" value="TRANSCRIPTIONAL REGULATORY PROTEIN"/>
    <property type="match status" value="1"/>
</dbReference>
<evidence type="ECO:0000256" key="2">
    <source>
        <dbReference type="ARBA" id="ARBA00023125"/>
    </source>
</evidence>
<evidence type="ECO:0000313" key="5">
    <source>
        <dbReference type="EMBL" id="KTT27807.1"/>
    </source>
</evidence>
<sequence>MSSPRKRAATIRDVAQAAKVSTATVSKFVNGGQRFTAEVEARITQAVRELGYSLNPMARGMITGRTGNVGVVILDIRNPYFTSLVSGAARVAAAAGLNLIIADAAESTSPELGVLQSLVRRVDGLVVSARLPAAAIQGVVDSGTPVVFFGRPSPYAQHASVGCDNHQAGLMLGRHLRDLGHRRITYLGFSGARWSADRERGLREAFQGVKASVRTVDAPAPSTEEGERLASSLLLSPERGDAIVAYNDLLAMGLLLEAKSLGIAVPEAVSVAAFDNIAYGRLVSPALTSVDMMGEATGELAMRRLIGAIHGQDVASQENVIPPRVVARDSTRSIVKGKHLARSA</sequence>
<dbReference type="RefSeq" id="WP_058640112.1">
    <property type="nucleotide sequence ID" value="NZ_LDSL01000005.1"/>
</dbReference>
<dbReference type="SUPFAM" id="SSF47413">
    <property type="entry name" value="lambda repressor-like DNA-binding domains"/>
    <property type="match status" value="1"/>
</dbReference>
<dbReference type="InterPro" id="IPR010982">
    <property type="entry name" value="Lambda_DNA-bd_dom_sf"/>
</dbReference>
<accession>A0A147HCF3</accession>
<evidence type="ECO:0000259" key="4">
    <source>
        <dbReference type="PROSITE" id="PS50932"/>
    </source>
</evidence>
<dbReference type="GO" id="GO:0003700">
    <property type="term" value="F:DNA-binding transcription factor activity"/>
    <property type="evidence" value="ECO:0007669"/>
    <property type="project" value="TreeGrafter"/>
</dbReference>
<dbReference type="Gene3D" id="1.10.260.40">
    <property type="entry name" value="lambda repressor-like DNA-binding domains"/>
    <property type="match status" value="1"/>
</dbReference>
<name>A0A147HCF3_9BURK</name>
<organism evidence="5 6">
    <name type="scientific">Pseudacidovorax intermedius</name>
    <dbReference type="NCBI Taxonomy" id="433924"/>
    <lineage>
        <taxon>Bacteria</taxon>
        <taxon>Pseudomonadati</taxon>
        <taxon>Pseudomonadota</taxon>
        <taxon>Betaproteobacteria</taxon>
        <taxon>Burkholderiales</taxon>
        <taxon>Comamonadaceae</taxon>
        <taxon>Pseudacidovorax</taxon>
    </lineage>
</organism>
<gene>
    <name evidence="5" type="ORF">NS331_00740</name>
</gene>
<comment type="caution">
    <text evidence="5">The sequence shown here is derived from an EMBL/GenBank/DDBJ whole genome shotgun (WGS) entry which is preliminary data.</text>
</comment>
<dbReference type="SMART" id="SM00354">
    <property type="entry name" value="HTH_LACI"/>
    <property type="match status" value="1"/>
</dbReference>
<dbReference type="InterPro" id="IPR000843">
    <property type="entry name" value="HTH_LacI"/>
</dbReference>
<dbReference type="AlphaFoldDB" id="A0A147HCF3"/>
<dbReference type="Pfam" id="PF13377">
    <property type="entry name" value="Peripla_BP_3"/>
    <property type="match status" value="1"/>
</dbReference>
<dbReference type="CDD" id="cd06267">
    <property type="entry name" value="PBP1_LacI_sugar_binding-like"/>
    <property type="match status" value="1"/>
</dbReference>
<dbReference type="PROSITE" id="PS50932">
    <property type="entry name" value="HTH_LACI_2"/>
    <property type="match status" value="1"/>
</dbReference>
<dbReference type="InterPro" id="IPR046335">
    <property type="entry name" value="LacI/GalR-like_sensor"/>
</dbReference>
<feature type="domain" description="HTH lacI-type" evidence="4">
    <location>
        <begin position="9"/>
        <end position="63"/>
    </location>
</feature>
<dbReference type="Pfam" id="PF00356">
    <property type="entry name" value="LacI"/>
    <property type="match status" value="1"/>
</dbReference>
<dbReference type="PANTHER" id="PTHR30146">
    <property type="entry name" value="LACI-RELATED TRANSCRIPTIONAL REPRESSOR"/>
    <property type="match status" value="1"/>
</dbReference>
<proteinExistence type="predicted"/>
<reference evidence="5 6" key="1">
    <citation type="journal article" date="2016" name="Front. Microbiol.">
        <title>Genomic Resource of Rice Seed Associated Bacteria.</title>
        <authorList>
            <person name="Midha S."/>
            <person name="Bansal K."/>
            <person name="Sharma S."/>
            <person name="Kumar N."/>
            <person name="Patil P.P."/>
            <person name="Chaudhry V."/>
            <person name="Patil P.B."/>
        </authorList>
    </citation>
    <scope>NUCLEOTIDE SEQUENCE [LARGE SCALE GENOMIC DNA]</scope>
    <source>
        <strain evidence="5 6">NS331</strain>
    </source>
</reference>